<evidence type="ECO:0000256" key="5">
    <source>
        <dbReference type="SAM" id="MobiDB-lite"/>
    </source>
</evidence>
<dbReference type="Proteomes" id="UP000077363">
    <property type="component" value="Chromosome"/>
</dbReference>
<feature type="domain" description="B12-binding" evidence="7">
    <location>
        <begin position="196"/>
        <end position="322"/>
    </location>
</feature>
<dbReference type="Pfam" id="PF13411">
    <property type="entry name" value="MerR_1"/>
    <property type="match status" value="1"/>
</dbReference>
<keyword evidence="9" id="KW-1185">Reference proteome</keyword>
<protein>
    <submittedName>
        <fullName evidence="8">MerR family transcriptional regulator</fullName>
    </submittedName>
</protein>
<dbReference type="OrthoDB" id="9800334at2"/>
<reference evidence="8 9" key="1">
    <citation type="submission" date="2015-01" db="EMBL/GenBank/DDBJ databases">
        <title>Deinococcus puniceus/DY1/ whole genome sequencing.</title>
        <authorList>
            <person name="Kim M.K."/>
            <person name="Srinivasan S."/>
            <person name="Lee J.-J."/>
        </authorList>
    </citation>
    <scope>NUCLEOTIDE SEQUENCE [LARGE SCALE GENOMIC DNA]</scope>
    <source>
        <strain evidence="8 9">DY1</strain>
    </source>
</reference>
<dbReference type="Gene3D" id="1.10.1240.10">
    <property type="entry name" value="Methionine synthase domain"/>
    <property type="match status" value="1"/>
</dbReference>
<dbReference type="SUPFAM" id="SSF46955">
    <property type="entry name" value="Putative DNA-binding domain"/>
    <property type="match status" value="1"/>
</dbReference>
<dbReference type="Gene3D" id="1.10.1660.10">
    <property type="match status" value="1"/>
</dbReference>
<dbReference type="PATRIC" id="fig|1182568.3.peg.1106"/>
<evidence type="ECO:0000256" key="2">
    <source>
        <dbReference type="ARBA" id="ARBA00023015"/>
    </source>
</evidence>
<feature type="region of interest" description="Disordered" evidence="5">
    <location>
        <begin position="323"/>
        <end position="356"/>
    </location>
</feature>
<evidence type="ECO:0000259" key="7">
    <source>
        <dbReference type="PROSITE" id="PS51332"/>
    </source>
</evidence>
<sequence>MNDSGAPPLSPEQDSTAMFTASEVSARTGVLAVTLRQWERRYGFPSPARSESGYRLYSPYDLARIEVMQAFLRDGVPAGRAAELTVRGFLPGEGQPTDNPSTSPAERERAGEAWSGALLRALMTPDMAGASRILAEAQLHLSVEDVLLGVMAPALVNVGELWARGEITIAHEHHASAFLRSRITALLDSEAESSTGPLLVAACAPGEQHELGLMMLVLVLRRRGVRVTYLGANTPLGDLAIFARQVGAHGVLLAMNGDWALDATRGQWPDLNDLDLPLFLGGGLLNARPELAQTLGGIYAGPDAAQATQIILARLSGTGSKAGAVSEASRVSGSATPPAKQAAAPHIQTNTTEEQA</sequence>
<evidence type="ECO:0000256" key="4">
    <source>
        <dbReference type="ARBA" id="ARBA00023163"/>
    </source>
</evidence>
<dbReference type="InterPro" id="IPR000551">
    <property type="entry name" value="MerR-type_HTH_dom"/>
</dbReference>
<dbReference type="EMBL" id="CP011387">
    <property type="protein sequence ID" value="ANE43286.1"/>
    <property type="molecule type" value="Genomic_DNA"/>
</dbReference>
<dbReference type="PROSITE" id="PS50937">
    <property type="entry name" value="HTH_MERR_2"/>
    <property type="match status" value="1"/>
</dbReference>
<evidence type="ECO:0000256" key="1">
    <source>
        <dbReference type="ARBA" id="ARBA00022491"/>
    </source>
</evidence>
<dbReference type="PANTHER" id="PTHR30204:SF69">
    <property type="entry name" value="MERR-FAMILY TRANSCRIPTIONAL REGULATOR"/>
    <property type="match status" value="1"/>
</dbReference>
<accession>A0A172T8L3</accession>
<dbReference type="InterPro" id="IPR047057">
    <property type="entry name" value="MerR_fam"/>
</dbReference>
<dbReference type="Gene3D" id="3.40.50.280">
    <property type="entry name" value="Cobalamin-binding domain"/>
    <property type="match status" value="1"/>
</dbReference>
<keyword evidence="1" id="KW-0678">Repressor</keyword>
<dbReference type="Pfam" id="PF02607">
    <property type="entry name" value="B12-binding_2"/>
    <property type="match status" value="1"/>
</dbReference>
<dbReference type="STRING" id="1182568.SU48_05330"/>
<dbReference type="PROSITE" id="PS51332">
    <property type="entry name" value="B12_BINDING"/>
    <property type="match status" value="1"/>
</dbReference>
<evidence type="ECO:0000259" key="6">
    <source>
        <dbReference type="PROSITE" id="PS50937"/>
    </source>
</evidence>
<gene>
    <name evidence="8" type="ORF">SU48_05330</name>
</gene>
<dbReference type="AlphaFoldDB" id="A0A172T8L3"/>
<evidence type="ECO:0000256" key="3">
    <source>
        <dbReference type="ARBA" id="ARBA00023125"/>
    </source>
</evidence>
<name>A0A172T8L3_9DEIO</name>
<dbReference type="GO" id="GO:0031419">
    <property type="term" value="F:cobalamin binding"/>
    <property type="evidence" value="ECO:0007669"/>
    <property type="project" value="InterPro"/>
</dbReference>
<dbReference type="InterPro" id="IPR036724">
    <property type="entry name" value="Cobalamin-bd_sf"/>
</dbReference>
<keyword evidence="4" id="KW-0804">Transcription</keyword>
<dbReference type="InterPro" id="IPR009061">
    <property type="entry name" value="DNA-bd_dom_put_sf"/>
</dbReference>
<dbReference type="GO" id="GO:0003677">
    <property type="term" value="F:DNA binding"/>
    <property type="evidence" value="ECO:0007669"/>
    <property type="project" value="UniProtKB-KW"/>
</dbReference>
<feature type="compositionally biased region" description="Polar residues" evidence="5">
    <location>
        <begin position="347"/>
        <end position="356"/>
    </location>
</feature>
<proteinExistence type="predicted"/>
<keyword evidence="2" id="KW-0805">Transcription regulation</keyword>
<dbReference type="RefSeq" id="WP_064014348.1">
    <property type="nucleotide sequence ID" value="NZ_CP011387.1"/>
</dbReference>
<dbReference type="GO" id="GO:0003700">
    <property type="term" value="F:DNA-binding transcription factor activity"/>
    <property type="evidence" value="ECO:0007669"/>
    <property type="project" value="InterPro"/>
</dbReference>
<dbReference type="GO" id="GO:0046872">
    <property type="term" value="F:metal ion binding"/>
    <property type="evidence" value="ECO:0007669"/>
    <property type="project" value="InterPro"/>
</dbReference>
<dbReference type="InterPro" id="IPR036594">
    <property type="entry name" value="Meth_synthase_dom"/>
</dbReference>
<dbReference type="KEGG" id="dpu:SU48_05330"/>
<dbReference type="CDD" id="cd01104">
    <property type="entry name" value="HTH_MlrA-CarA"/>
    <property type="match status" value="1"/>
</dbReference>
<feature type="domain" description="HTH merR-type" evidence="6">
    <location>
        <begin position="18"/>
        <end position="84"/>
    </location>
</feature>
<dbReference type="InterPro" id="IPR003759">
    <property type="entry name" value="Cbl-bd_cap"/>
</dbReference>
<dbReference type="InterPro" id="IPR006158">
    <property type="entry name" value="Cobalamin-bd"/>
</dbReference>
<dbReference type="PANTHER" id="PTHR30204">
    <property type="entry name" value="REDOX-CYCLING DRUG-SENSING TRANSCRIPTIONAL ACTIVATOR SOXR"/>
    <property type="match status" value="1"/>
</dbReference>
<dbReference type="SMART" id="SM00422">
    <property type="entry name" value="HTH_MERR"/>
    <property type="match status" value="1"/>
</dbReference>
<keyword evidence="3" id="KW-0238">DNA-binding</keyword>
<evidence type="ECO:0000313" key="8">
    <source>
        <dbReference type="EMBL" id="ANE43286.1"/>
    </source>
</evidence>
<evidence type="ECO:0000313" key="9">
    <source>
        <dbReference type="Proteomes" id="UP000077363"/>
    </source>
</evidence>
<dbReference type="SUPFAM" id="SSF52242">
    <property type="entry name" value="Cobalamin (vitamin B12)-binding domain"/>
    <property type="match status" value="1"/>
</dbReference>
<organism evidence="8 9">
    <name type="scientific">Deinococcus puniceus</name>
    <dbReference type="NCBI Taxonomy" id="1182568"/>
    <lineage>
        <taxon>Bacteria</taxon>
        <taxon>Thermotogati</taxon>
        <taxon>Deinococcota</taxon>
        <taxon>Deinococci</taxon>
        <taxon>Deinococcales</taxon>
        <taxon>Deinococcaceae</taxon>
        <taxon>Deinococcus</taxon>
    </lineage>
</organism>
<feature type="region of interest" description="Disordered" evidence="5">
    <location>
        <begin position="88"/>
        <end position="110"/>
    </location>
</feature>